<reference evidence="1" key="1">
    <citation type="journal article" date="2015" name="Nature">
        <title>Complex archaea that bridge the gap between prokaryotes and eukaryotes.</title>
        <authorList>
            <person name="Spang A."/>
            <person name="Saw J.H."/>
            <person name="Jorgensen S.L."/>
            <person name="Zaremba-Niedzwiedzka K."/>
            <person name="Martijn J."/>
            <person name="Lind A.E."/>
            <person name="van Eijk R."/>
            <person name="Schleper C."/>
            <person name="Guy L."/>
            <person name="Ettema T.J."/>
        </authorList>
    </citation>
    <scope>NUCLEOTIDE SEQUENCE</scope>
</reference>
<dbReference type="EMBL" id="LAZR01021533">
    <property type="protein sequence ID" value="KKL84989.1"/>
    <property type="molecule type" value="Genomic_DNA"/>
</dbReference>
<evidence type="ECO:0000313" key="1">
    <source>
        <dbReference type="EMBL" id="KKL84989.1"/>
    </source>
</evidence>
<accession>A0A0F9FF18</accession>
<dbReference type="AlphaFoldDB" id="A0A0F9FF18"/>
<name>A0A0F9FF18_9ZZZZ</name>
<gene>
    <name evidence="1" type="ORF">LCGC14_1959240</name>
</gene>
<proteinExistence type="predicted"/>
<protein>
    <submittedName>
        <fullName evidence="1">Uncharacterized protein</fullName>
    </submittedName>
</protein>
<sequence>MRLKQNPKLIGSNLHDCRTQVGACPLHCNQCYYNREGAFYCDINKTHIPSPRTVGHGIARMNAGHDSNYRRGEVIRQAKKYKHAFYNTSIPQFDFPGPVVFTANPKEEDVPTIIMAKELPSDEELKKIMFIRLRVSASNLDLVGDQISCWVRLDIPVVLTFMAYYEDNALQKVLEKVPEAQVYYEWKVRHVNSYYCPTKNFKKMVMKRMNRIGGRLVSMCGTFESNQCVDCKNCETFYWQTMKHLNGE</sequence>
<organism evidence="1">
    <name type="scientific">marine sediment metagenome</name>
    <dbReference type="NCBI Taxonomy" id="412755"/>
    <lineage>
        <taxon>unclassified sequences</taxon>
        <taxon>metagenomes</taxon>
        <taxon>ecological metagenomes</taxon>
    </lineage>
</organism>
<comment type="caution">
    <text evidence="1">The sequence shown here is derived from an EMBL/GenBank/DDBJ whole genome shotgun (WGS) entry which is preliminary data.</text>
</comment>